<dbReference type="Proteomes" id="UP000194266">
    <property type="component" value="Unassembled WGS sequence"/>
</dbReference>
<reference evidence="1 2" key="1">
    <citation type="submission" date="2016-12" db="EMBL/GenBank/DDBJ databases">
        <title>Genome Mining:The Detection of Biosynthetic Gene Clusters to Aid in the Expression of Curamycin A produced by Streptomyces sp. strain CZA14.</title>
        <authorList>
            <person name="Durrell K.A."/>
            <person name="Kirby B.M."/>
            <person name="Khan W."/>
            <person name="Mthethwa T."/>
            <person name="Le Roes-Hill M."/>
        </authorList>
    </citation>
    <scope>NUCLEOTIDE SEQUENCE [LARGE SCALE GENOMIC DNA]</scope>
    <source>
        <strain evidence="1 2">CZA14</strain>
    </source>
</reference>
<name>A0ABX3Y8J4_9ACTN</name>
<protein>
    <submittedName>
        <fullName evidence="1">Uncharacterized protein</fullName>
    </submittedName>
</protein>
<keyword evidence="2" id="KW-1185">Reference proteome</keyword>
<sequence length="80" mass="8888">MERTLVANTVLHTKLDIEPKLDREDLGNPGMPGLWERLYERDRMLGTMRVPVTERGLQCGDVCLQAGVVPASTSKRPATP</sequence>
<evidence type="ECO:0000313" key="2">
    <source>
        <dbReference type="Proteomes" id="UP000194266"/>
    </source>
</evidence>
<proteinExistence type="predicted"/>
<dbReference type="EMBL" id="MRYD01000334">
    <property type="protein sequence ID" value="OSZ56175.1"/>
    <property type="molecule type" value="Genomic_DNA"/>
</dbReference>
<organism evidence="1 2">
    <name type="scientific">Streptomyces pharetrae CZA14</name>
    <dbReference type="NCBI Taxonomy" id="1144883"/>
    <lineage>
        <taxon>Bacteria</taxon>
        <taxon>Bacillati</taxon>
        <taxon>Actinomycetota</taxon>
        <taxon>Actinomycetes</taxon>
        <taxon>Kitasatosporales</taxon>
        <taxon>Streptomycetaceae</taxon>
        <taxon>Streptomyces</taxon>
    </lineage>
</organism>
<comment type="caution">
    <text evidence="1">The sequence shown here is derived from an EMBL/GenBank/DDBJ whole genome shotgun (WGS) entry which is preliminary data.</text>
</comment>
<accession>A0ABX3Y8J4</accession>
<evidence type="ECO:0000313" key="1">
    <source>
        <dbReference type="EMBL" id="OSZ56175.1"/>
    </source>
</evidence>
<gene>
    <name evidence="1" type="ORF">OQI_34410</name>
</gene>